<evidence type="ECO:0000313" key="2">
    <source>
        <dbReference type="EMBL" id="MFC0205779.1"/>
    </source>
</evidence>
<reference evidence="2 3" key="1">
    <citation type="submission" date="2024-09" db="EMBL/GenBank/DDBJ databases">
        <authorList>
            <person name="Sun Q."/>
            <person name="Mori K."/>
        </authorList>
    </citation>
    <scope>NUCLEOTIDE SEQUENCE [LARGE SCALE GENOMIC DNA]</scope>
    <source>
        <strain evidence="2 3">CCM 7706</strain>
    </source>
</reference>
<dbReference type="InterPro" id="IPR050483">
    <property type="entry name" value="CoA-transferase_III_domain"/>
</dbReference>
<dbReference type="Proteomes" id="UP001589798">
    <property type="component" value="Unassembled WGS sequence"/>
</dbReference>
<gene>
    <name evidence="2" type="ORF">ACFFJC_16050</name>
</gene>
<evidence type="ECO:0000256" key="1">
    <source>
        <dbReference type="ARBA" id="ARBA00022679"/>
    </source>
</evidence>
<accession>A0ABV6CZF0</accession>
<dbReference type="EMBL" id="JBHLWK010000019">
    <property type="protein sequence ID" value="MFC0205779.1"/>
    <property type="molecule type" value="Genomic_DNA"/>
</dbReference>
<dbReference type="PANTHER" id="PTHR48207:SF3">
    <property type="entry name" value="SUCCINATE--HYDROXYMETHYLGLUTARATE COA-TRANSFERASE"/>
    <property type="match status" value="1"/>
</dbReference>
<dbReference type="GO" id="GO:0016740">
    <property type="term" value="F:transferase activity"/>
    <property type="evidence" value="ECO:0007669"/>
    <property type="project" value="UniProtKB-KW"/>
</dbReference>
<dbReference type="InterPro" id="IPR023606">
    <property type="entry name" value="CoA-Trfase_III_dom_1_sf"/>
</dbReference>
<dbReference type="PANTHER" id="PTHR48207">
    <property type="entry name" value="SUCCINATE--HYDROXYMETHYLGLUTARATE COA-TRANSFERASE"/>
    <property type="match status" value="1"/>
</dbReference>
<organism evidence="2 3">
    <name type="scientific">Novosphingobium soli</name>
    <dbReference type="NCBI Taxonomy" id="574956"/>
    <lineage>
        <taxon>Bacteria</taxon>
        <taxon>Pseudomonadati</taxon>
        <taxon>Pseudomonadota</taxon>
        <taxon>Alphaproteobacteria</taxon>
        <taxon>Sphingomonadales</taxon>
        <taxon>Sphingomonadaceae</taxon>
        <taxon>Novosphingobium</taxon>
    </lineage>
</organism>
<dbReference type="Gene3D" id="3.30.1540.10">
    <property type="entry name" value="formyl-coa transferase, domain 3"/>
    <property type="match status" value="1"/>
</dbReference>
<dbReference type="Pfam" id="PF02515">
    <property type="entry name" value="CoA_transf_3"/>
    <property type="match status" value="1"/>
</dbReference>
<dbReference type="InterPro" id="IPR003673">
    <property type="entry name" value="CoA-Trfase_fam_III"/>
</dbReference>
<protein>
    <submittedName>
        <fullName evidence="2">CaiB/BaiF CoA transferase family protein</fullName>
    </submittedName>
</protein>
<name>A0ABV6CZF0_9SPHN</name>
<dbReference type="InterPro" id="IPR044855">
    <property type="entry name" value="CoA-Trfase_III_dom3_sf"/>
</dbReference>
<sequence length="398" mass="42201">MTKPLAGIRIADFTVHNAGPFCTNLLSQLGAEVIKIESAMRPDAFRKPHPVYGRMGPATFDQVASTKLSVRINLKKADGIALAKRIVTVSDIAAESFRPGVMDRLGLGYEALKAVKDDIVMLSVSSSGQSGPDSHFAGYAPLFGAWGGLGELTGYADGPPVEIRHVMDHTVGMNAATAVMAALHRRRATGQGGHVDVAAREVAASLVGDMLLLAAAGGSPARQGNAHARMAPHGVYPARGDDRWLALAVTDDAEWRGLAAAMDREDLADDARFATEAARKSNAQALDAIVVEWTVQQDANEAAALLQHAGIGAHASWTTPEIAGDAHLRERRAIVEVAEPDGKLRAAVGVPMRLSKGAQIGIDRGTPKLGEHEDHVYGELLGMGRDERRALEEAEVIY</sequence>
<dbReference type="SUPFAM" id="SSF89796">
    <property type="entry name" value="CoA-transferase family III (CaiB/BaiF)"/>
    <property type="match status" value="1"/>
</dbReference>
<dbReference type="RefSeq" id="WP_379488505.1">
    <property type="nucleotide sequence ID" value="NZ_JBHLWK010000019.1"/>
</dbReference>
<proteinExistence type="predicted"/>
<comment type="caution">
    <text evidence="2">The sequence shown here is derived from an EMBL/GenBank/DDBJ whole genome shotgun (WGS) entry which is preliminary data.</text>
</comment>
<keyword evidence="3" id="KW-1185">Reference proteome</keyword>
<dbReference type="Gene3D" id="3.40.50.10540">
    <property type="entry name" value="Crotonobetainyl-coa:carnitine coa-transferase, domain 1"/>
    <property type="match status" value="1"/>
</dbReference>
<evidence type="ECO:0000313" key="3">
    <source>
        <dbReference type="Proteomes" id="UP001589798"/>
    </source>
</evidence>
<keyword evidence="1 2" id="KW-0808">Transferase</keyword>